<name>A0A1H6FPL3_THEAL</name>
<evidence type="ECO:0000313" key="3">
    <source>
        <dbReference type="Proteomes" id="UP000222056"/>
    </source>
</evidence>
<organism evidence="2 3">
    <name type="scientific">Thermoleophilum album</name>
    <dbReference type="NCBI Taxonomy" id="29539"/>
    <lineage>
        <taxon>Bacteria</taxon>
        <taxon>Bacillati</taxon>
        <taxon>Actinomycetota</taxon>
        <taxon>Thermoleophilia</taxon>
        <taxon>Thermoleophilales</taxon>
        <taxon>Thermoleophilaceae</taxon>
        <taxon>Thermoleophilum</taxon>
    </lineage>
</organism>
<evidence type="ECO:0000313" key="2">
    <source>
        <dbReference type="EMBL" id="SEH12292.1"/>
    </source>
</evidence>
<dbReference type="PANTHER" id="PTHR33169">
    <property type="entry name" value="PADR-FAMILY TRANSCRIPTIONAL REGULATOR"/>
    <property type="match status" value="1"/>
</dbReference>
<feature type="domain" description="Transcription regulator PadR N-terminal" evidence="1">
    <location>
        <begin position="10"/>
        <end position="83"/>
    </location>
</feature>
<dbReference type="AlphaFoldDB" id="A0A1H6FPL3"/>
<keyword evidence="3" id="KW-1185">Reference proteome</keyword>
<dbReference type="SUPFAM" id="SSF46785">
    <property type="entry name" value="Winged helix' DNA-binding domain"/>
    <property type="match status" value="1"/>
</dbReference>
<dbReference type="PANTHER" id="PTHR33169:SF14">
    <property type="entry name" value="TRANSCRIPTIONAL REGULATOR RV3488"/>
    <property type="match status" value="1"/>
</dbReference>
<protein>
    <submittedName>
        <fullName evidence="2">DNA-binding transcriptional regulator, PadR family</fullName>
    </submittedName>
</protein>
<dbReference type="InterPro" id="IPR052509">
    <property type="entry name" value="Metal_resp_DNA-bind_regulator"/>
</dbReference>
<dbReference type="RefSeq" id="WP_177169348.1">
    <property type="nucleotide sequence ID" value="NZ_FNWJ01000001.1"/>
</dbReference>
<dbReference type="InterPro" id="IPR036390">
    <property type="entry name" value="WH_DNA-bd_sf"/>
</dbReference>
<accession>A0A1H6FPL3</accession>
<dbReference type="Pfam" id="PF03551">
    <property type="entry name" value="PadR"/>
    <property type="match status" value="1"/>
</dbReference>
<dbReference type="Proteomes" id="UP000222056">
    <property type="component" value="Unassembled WGS sequence"/>
</dbReference>
<keyword evidence="2" id="KW-0238">DNA-binding</keyword>
<dbReference type="STRING" id="29539.SAMN02745716_1044"/>
<dbReference type="InterPro" id="IPR005149">
    <property type="entry name" value="Tscrpt_reg_PadR_N"/>
</dbReference>
<gene>
    <name evidence="2" type="ORF">SAMN02745716_1044</name>
</gene>
<reference evidence="3" key="1">
    <citation type="submission" date="2016-10" db="EMBL/GenBank/DDBJ databases">
        <authorList>
            <person name="Varghese N."/>
            <person name="Submissions S."/>
        </authorList>
    </citation>
    <scope>NUCLEOTIDE SEQUENCE [LARGE SCALE GENOMIC DNA]</scope>
    <source>
        <strain evidence="3">ATCC 35263</strain>
    </source>
</reference>
<sequence length="112" mass="13190">MRREVLPLLVLHFIAEQPSYGNQLMERIAKLTEGVLSVNPNTMYPLLRQLESQGLIEGKWEHPVRRTRRYYSLTDAGRAELERLRREVRPFLRAVRDSVERICSELYAPPSR</sequence>
<proteinExistence type="predicted"/>
<dbReference type="Gene3D" id="1.10.10.10">
    <property type="entry name" value="Winged helix-like DNA-binding domain superfamily/Winged helix DNA-binding domain"/>
    <property type="match status" value="1"/>
</dbReference>
<evidence type="ECO:0000259" key="1">
    <source>
        <dbReference type="Pfam" id="PF03551"/>
    </source>
</evidence>
<dbReference type="GO" id="GO:0003677">
    <property type="term" value="F:DNA binding"/>
    <property type="evidence" value="ECO:0007669"/>
    <property type="project" value="UniProtKB-KW"/>
</dbReference>
<dbReference type="InterPro" id="IPR036388">
    <property type="entry name" value="WH-like_DNA-bd_sf"/>
</dbReference>
<dbReference type="EMBL" id="FNWJ01000001">
    <property type="protein sequence ID" value="SEH12292.1"/>
    <property type="molecule type" value="Genomic_DNA"/>
</dbReference>